<evidence type="ECO:0000256" key="4">
    <source>
        <dbReference type="ARBA" id="ARBA00022989"/>
    </source>
</evidence>
<dbReference type="RefSeq" id="WP_065971104.1">
    <property type="nucleotide sequence ID" value="NZ_CP080624.1"/>
</dbReference>
<organism evidence="6 7">
    <name type="scientific">Acidiferrobacter thiooxydans</name>
    <dbReference type="NCBI Taxonomy" id="163359"/>
    <lineage>
        <taxon>Bacteria</taxon>
        <taxon>Pseudomonadati</taxon>
        <taxon>Pseudomonadota</taxon>
        <taxon>Gammaproteobacteria</taxon>
        <taxon>Acidiferrobacterales</taxon>
        <taxon>Acidiferrobacteraceae</taxon>
        <taxon>Acidiferrobacter</taxon>
    </lineage>
</organism>
<keyword evidence="3" id="KW-0812">Transmembrane</keyword>
<proteinExistence type="predicted"/>
<evidence type="ECO:0000313" key="6">
    <source>
        <dbReference type="EMBL" id="RCN59017.1"/>
    </source>
</evidence>
<dbReference type="OrthoDB" id="9885886at2"/>
<dbReference type="STRING" id="163359.A9R16_13775"/>
<name>A0A1C2G0H5_9GAMM</name>
<evidence type="ECO:0000256" key="2">
    <source>
        <dbReference type="ARBA" id="ARBA00022475"/>
    </source>
</evidence>
<protein>
    <submittedName>
        <fullName evidence="6">Lipopolysaccharide biosynthesis protein</fullName>
    </submittedName>
</protein>
<evidence type="ECO:0000256" key="5">
    <source>
        <dbReference type="ARBA" id="ARBA00023136"/>
    </source>
</evidence>
<dbReference type="PANTHER" id="PTHR30250">
    <property type="entry name" value="PST FAMILY PREDICTED COLANIC ACID TRANSPORTER"/>
    <property type="match status" value="1"/>
</dbReference>
<keyword evidence="4" id="KW-1133">Transmembrane helix</keyword>
<comment type="caution">
    <text evidence="6">The sequence shown here is derived from an EMBL/GenBank/DDBJ whole genome shotgun (WGS) entry which is preliminary data.</text>
</comment>
<evidence type="ECO:0000256" key="3">
    <source>
        <dbReference type="ARBA" id="ARBA00022692"/>
    </source>
</evidence>
<dbReference type="EMBL" id="PSYR01000001">
    <property type="protein sequence ID" value="RCN59017.1"/>
    <property type="molecule type" value="Genomic_DNA"/>
</dbReference>
<keyword evidence="2" id="KW-1003">Cell membrane</keyword>
<dbReference type="AlphaFoldDB" id="A0A1C2G0H5"/>
<evidence type="ECO:0000313" key="7">
    <source>
        <dbReference type="Proteomes" id="UP000253250"/>
    </source>
</evidence>
<keyword evidence="7" id="KW-1185">Reference proteome</keyword>
<gene>
    <name evidence="6" type="ORF">C4900_04540</name>
</gene>
<dbReference type="PANTHER" id="PTHR30250:SF11">
    <property type="entry name" value="O-ANTIGEN TRANSPORTER-RELATED"/>
    <property type="match status" value="1"/>
</dbReference>
<dbReference type="Proteomes" id="UP000253250">
    <property type="component" value="Unassembled WGS sequence"/>
</dbReference>
<reference evidence="6 7" key="1">
    <citation type="submission" date="2018-02" db="EMBL/GenBank/DDBJ databases">
        <title>Insights into the biology of acidophilic members of the Acidiferrobacteraceae family derived from comparative genomic analyses.</title>
        <authorList>
            <person name="Issotta F."/>
            <person name="Thyssen C."/>
            <person name="Mena C."/>
            <person name="Moya A."/>
            <person name="Bellenberg S."/>
            <person name="Sproer C."/>
            <person name="Covarrubias P.C."/>
            <person name="Sand W."/>
            <person name="Quatrini R."/>
            <person name="Vera M."/>
        </authorList>
    </citation>
    <scope>NUCLEOTIDE SEQUENCE [LARGE SCALE GENOMIC DNA]</scope>
    <source>
        <strain evidence="7">m-1</strain>
    </source>
</reference>
<keyword evidence="5" id="KW-0472">Membrane</keyword>
<evidence type="ECO:0000256" key="1">
    <source>
        <dbReference type="ARBA" id="ARBA00004651"/>
    </source>
</evidence>
<dbReference type="InterPro" id="IPR050833">
    <property type="entry name" value="Poly_Biosynth_Transport"/>
</dbReference>
<comment type="subcellular location">
    <subcellularLocation>
        <location evidence="1">Cell membrane</location>
        <topology evidence="1">Multi-pass membrane protein</topology>
    </subcellularLocation>
</comment>
<accession>A0A1C2G0H5</accession>
<dbReference type="GO" id="GO:0005886">
    <property type="term" value="C:plasma membrane"/>
    <property type="evidence" value="ECO:0007669"/>
    <property type="project" value="UniProtKB-SubCell"/>
</dbReference>
<sequence>MTLREIMRYAGTLYGANVAASIVTFGLTVLISRDMSRADLGIYGLFQAYFLFGAYASSFGLAPATVKWVASGAVDDGEFLAFMMLRLAGISGLLYVAAGVAYLLSFKVLAAALFALPAYQVFSVGLSAARARLWRRREALALVFASLATSAWIFVLLFADHSYWAPILGQVLGAYSTALAMVGYALTRRLPRLRWPGAWRRAFWGTALPVFLGSSVFAIGELADRLVIRHVLGLADLGVYVLALTLFNVLNKPVHMLSRVLLSHFSQADHGAGHAKALEIVRVNLAVLPLMGLAAAAVLPWLMPLMLNRNYTQAFPVFAVLTAVILVKAVELVQSSLAVARDSATSNMRAQVVALALYAMTVFFLTQTFGLIGVAWAVVLRWTVLTVVQRFDMKRRGIDVLPSHLLMRAAIAYLVALAFFPVAPWFMGIAYLGLGAMLRVWSVPRSWRLALGRVES</sequence>